<feature type="region of interest" description="Disordered" evidence="1">
    <location>
        <begin position="113"/>
        <end position="154"/>
    </location>
</feature>
<evidence type="ECO:0000313" key="2">
    <source>
        <dbReference type="Proteomes" id="UP000189703"/>
    </source>
</evidence>
<proteinExistence type="predicted"/>
<reference evidence="3" key="1">
    <citation type="submission" date="2025-08" db="UniProtKB">
        <authorList>
            <consortium name="RefSeq"/>
        </authorList>
    </citation>
    <scope>IDENTIFICATION</scope>
</reference>
<evidence type="ECO:0000256" key="1">
    <source>
        <dbReference type="SAM" id="MobiDB-lite"/>
    </source>
</evidence>
<dbReference type="AlphaFoldDB" id="A0A1U8AM12"/>
<dbReference type="RefSeq" id="XP_010263762.1">
    <property type="nucleotide sequence ID" value="XM_010265460.2"/>
</dbReference>
<feature type="compositionally biased region" description="Basic residues" evidence="1">
    <location>
        <begin position="129"/>
        <end position="140"/>
    </location>
</feature>
<dbReference type="Proteomes" id="UP000189703">
    <property type="component" value="Unplaced"/>
</dbReference>
<gene>
    <name evidence="3" type="primary">LOC104601945</name>
</gene>
<sequence length="248" mass="27767">MPLTLDIFSSICSIKKNFACVLPEHRRSYYISPRPGYKILNDFPNKVLAWKKRYFVVRNTMGWPFSTHWRPAIQDPDIKLDKETRAEVRSWAKIGMKLEDFLSKENLIKSGLSPPGAMEDIPTGELFRSMKKGKKRRASKKASSQETATPPAADAVVTEDPLVIDLVEEDRSKNSPPCLPEEIPTSELQAAHEASSSGESFEVLPSIMDPKCSLFKSKEAIYSAEVAQISELSIGELGHKVVAIAWCR</sequence>
<dbReference type="KEGG" id="nnu:104601945"/>
<keyword evidence="2" id="KW-1185">Reference proteome</keyword>
<name>A0A1U8AM12_NELNU</name>
<protein>
    <submittedName>
        <fullName evidence="3">Uncharacterized protein LOC104601945 isoform X1</fullName>
    </submittedName>
</protein>
<dbReference type="InParanoid" id="A0A1U8AM12"/>
<feature type="compositionally biased region" description="Low complexity" evidence="1">
    <location>
        <begin position="141"/>
        <end position="154"/>
    </location>
</feature>
<dbReference type="GeneID" id="104601945"/>
<dbReference type="OrthoDB" id="1750920at2759"/>
<organism evidence="2 3">
    <name type="scientific">Nelumbo nucifera</name>
    <name type="common">Sacred lotus</name>
    <dbReference type="NCBI Taxonomy" id="4432"/>
    <lineage>
        <taxon>Eukaryota</taxon>
        <taxon>Viridiplantae</taxon>
        <taxon>Streptophyta</taxon>
        <taxon>Embryophyta</taxon>
        <taxon>Tracheophyta</taxon>
        <taxon>Spermatophyta</taxon>
        <taxon>Magnoliopsida</taxon>
        <taxon>Proteales</taxon>
        <taxon>Nelumbonaceae</taxon>
        <taxon>Nelumbo</taxon>
    </lineage>
</organism>
<evidence type="ECO:0000313" key="3">
    <source>
        <dbReference type="RefSeq" id="XP_010263762.1"/>
    </source>
</evidence>
<accession>A0A1U8AM12</accession>